<proteinExistence type="predicted"/>
<dbReference type="InterPro" id="IPR038071">
    <property type="entry name" value="UROD/MetE-like_sf"/>
</dbReference>
<dbReference type="InterPro" id="IPR000257">
    <property type="entry name" value="Uroporphyrinogen_deCOase"/>
</dbReference>
<name>A0ABR7EC20_9FIRM</name>
<dbReference type="EMBL" id="JACOON010000001">
    <property type="protein sequence ID" value="MBC5647310.1"/>
    <property type="molecule type" value="Genomic_DNA"/>
</dbReference>
<accession>A0ABR7EC20</accession>
<evidence type="ECO:0000259" key="1">
    <source>
        <dbReference type="Pfam" id="PF01208"/>
    </source>
</evidence>
<dbReference type="Gene3D" id="3.20.20.210">
    <property type="match status" value="1"/>
</dbReference>
<reference evidence="2 3" key="1">
    <citation type="submission" date="2020-08" db="EMBL/GenBank/DDBJ databases">
        <title>Genome public.</title>
        <authorList>
            <person name="Liu C."/>
            <person name="Sun Q."/>
        </authorList>
    </citation>
    <scope>NUCLEOTIDE SEQUENCE [LARGE SCALE GENOMIC DNA]</scope>
    <source>
        <strain evidence="2 3">NSJ-35</strain>
    </source>
</reference>
<keyword evidence="3" id="KW-1185">Reference proteome</keyword>
<dbReference type="PANTHER" id="PTHR47099:SF1">
    <property type="entry name" value="METHYLCOBAMIDE:COM METHYLTRANSFERASE MTBA"/>
    <property type="match status" value="1"/>
</dbReference>
<organism evidence="2 3">
    <name type="scientific">Christensenella tenuis</name>
    <dbReference type="NCBI Taxonomy" id="2763033"/>
    <lineage>
        <taxon>Bacteria</taxon>
        <taxon>Bacillati</taxon>
        <taxon>Bacillota</taxon>
        <taxon>Clostridia</taxon>
        <taxon>Christensenellales</taxon>
        <taxon>Christensenellaceae</taxon>
        <taxon>Christensenella</taxon>
    </lineage>
</organism>
<sequence>MTGKDIVTRAVHFQDVPRTPVAFIDGGAWLVYQKGISYEDIFDMEDYGAGLIREYYELFDSDIVWTAPACYNLAIRALGGKVDFSIKGSCPEVLEPLLKSPEDIKKYDEKKIAEFLLADPGIQAMLEQTRLVAKEFGAEKCIAINYIGPFTLASQLIGITDFMMGLYDEETDIWPLLNFATRVCYEFFHIFLEAGADTVFIGDPSSSGDLISPDMFEQYALPCIKSLTTLLEGEAQIKMLHICGSTQARIKPLRGSGIDGFSLDSIDLKTAMQLADGNFAIFGNMGTVSVMNEKSPDEIYTICLELARAGGLQGGYVMMPGCDLPPITPIENIKAMIRAAHANQK</sequence>
<protein>
    <recommendedName>
        <fullName evidence="1">Uroporphyrinogen decarboxylase (URO-D) domain-containing protein</fullName>
    </recommendedName>
</protein>
<dbReference type="RefSeq" id="WP_186856815.1">
    <property type="nucleotide sequence ID" value="NZ_JACOON010000001.1"/>
</dbReference>
<dbReference type="InterPro" id="IPR052024">
    <property type="entry name" value="Methanogen_methyltrans"/>
</dbReference>
<dbReference type="SUPFAM" id="SSF51726">
    <property type="entry name" value="UROD/MetE-like"/>
    <property type="match status" value="1"/>
</dbReference>
<comment type="caution">
    <text evidence="2">The sequence shown here is derived from an EMBL/GenBank/DDBJ whole genome shotgun (WGS) entry which is preliminary data.</text>
</comment>
<evidence type="ECO:0000313" key="3">
    <source>
        <dbReference type="Proteomes" id="UP000606889"/>
    </source>
</evidence>
<dbReference type="PANTHER" id="PTHR47099">
    <property type="entry name" value="METHYLCOBAMIDE:COM METHYLTRANSFERASE MTBA"/>
    <property type="match status" value="1"/>
</dbReference>
<feature type="domain" description="Uroporphyrinogen decarboxylase (URO-D)" evidence="1">
    <location>
        <begin position="4"/>
        <end position="342"/>
    </location>
</feature>
<evidence type="ECO:0000313" key="2">
    <source>
        <dbReference type="EMBL" id="MBC5647310.1"/>
    </source>
</evidence>
<gene>
    <name evidence="2" type="ORF">H8S18_03040</name>
</gene>
<dbReference type="Pfam" id="PF01208">
    <property type="entry name" value="URO-D"/>
    <property type="match status" value="1"/>
</dbReference>
<dbReference type="Proteomes" id="UP000606889">
    <property type="component" value="Unassembled WGS sequence"/>
</dbReference>